<keyword evidence="11 17" id="KW-1133">Transmembrane helix</keyword>
<feature type="domain" description="Cadherin" evidence="18">
    <location>
        <begin position="2663"/>
        <end position="2762"/>
    </location>
</feature>
<keyword evidence="7" id="KW-0732">Signal</keyword>
<feature type="domain" description="Cadherin" evidence="18">
    <location>
        <begin position="1197"/>
        <end position="1291"/>
    </location>
</feature>
<evidence type="ECO:0000256" key="10">
    <source>
        <dbReference type="ARBA" id="ARBA00022889"/>
    </source>
</evidence>
<gene>
    <name evidence="19" type="primary">Fat4</name>
    <name evidence="19" type="ORF">AWC38_SpisGene13888</name>
</gene>
<keyword evidence="8" id="KW-0677">Repeat</keyword>
<feature type="domain" description="Cadherin" evidence="18">
    <location>
        <begin position="1390"/>
        <end position="1486"/>
    </location>
</feature>
<feature type="domain" description="Cadherin" evidence="18">
    <location>
        <begin position="4769"/>
        <end position="4872"/>
    </location>
</feature>
<feature type="domain" description="Cadherin" evidence="18">
    <location>
        <begin position="416"/>
        <end position="511"/>
    </location>
</feature>
<keyword evidence="3" id="KW-1003">Cell membrane</keyword>
<dbReference type="FunFam" id="2.60.40.60:FF:000104">
    <property type="entry name" value="cadherin-23 isoform X1"/>
    <property type="match status" value="1"/>
</dbReference>
<dbReference type="PROSITE" id="PS50268">
    <property type="entry name" value="CADHERIN_2"/>
    <property type="match status" value="51"/>
</dbReference>
<dbReference type="EMBL" id="LSMT01000270">
    <property type="protein sequence ID" value="PFX21619.1"/>
    <property type="molecule type" value="Genomic_DNA"/>
</dbReference>
<feature type="domain" description="Cadherin" evidence="18">
    <location>
        <begin position="5190"/>
        <end position="5301"/>
    </location>
</feature>
<dbReference type="InterPro" id="IPR015919">
    <property type="entry name" value="Cadherin-like_sf"/>
</dbReference>
<feature type="domain" description="Cadherin" evidence="18">
    <location>
        <begin position="4873"/>
        <end position="4977"/>
    </location>
</feature>
<feature type="domain" description="Cadherin" evidence="18">
    <location>
        <begin position="904"/>
        <end position="1001"/>
    </location>
</feature>
<dbReference type="FunFam" id="2.60.40.60:FF:000020">
    <property type="entry name" value="Dachsous cadherin-related 1b"/>
    <property type="match status" value="9"/>
</dbReference>
<feature type="domain" description="Cadherin" evidence="18">
    <location>
        <begin position="1878"/>
        <end position="1980"/>
    </location>
</feature>
<dbReference type="GO" id="GO:0007156">
    <property type="term" value="P:homophilic cell adhesion via plasma membrane adhesion molecules"/>
    <property type="evidence" value="ECO:0007669"/>
    <property type="project" value="InterPro"/>
</dbReference>
<comment type="caution">
    <text evidence="19">The sequence shown here is derived from an EMBL/GenBank/DDBJ whole genome shotgun (WGS) entry which is preliminary data.</text>
</comment>
<dbReference type="FunFam" id="2.60.40.60:FF:000032">
    <property type="entry name" value="FAT atypical cadherin 1"/>
    <property type="match status" value="1"/>
</dbReference>
<feature type="domain" description="Cadherin" evidence="18">
    <location>
        <begin position="2464"/>
        <end position="2562"/>
    </location>
</feature>
<dbReference type="STRING" id="50429.A0A2B4RXT6"/>
<feature type="domain" description="Cadherin" evidence="18">
    <location>
        <begin position="3183"/>
        <end position="3289"/>
    </location>
</feature>
<dbReference type="PANTHER" id="PTHR24025:SF23">
    <property type="entry name" value="NEURAL-CADHERIN"/>
    <property type="match status" value="1"/>
</dbReference>
<sequence>MMKTPKLKRGINEEMLNQLASRNSLTAVILRKYSFPPCPRKVDPFRRPVEMPVSMGKSRPLSILISANQIANYEVIKNHELQLMPINHGMRSFFDTLKLYVILAWVPITHGAGPVFSLSSYSGTVDENVLVETIVNGITLSATVSGGGNVTYSIISSAGPFKLSTNGTKVLTNGLVVNFEAQNSYILTVQAESSGETATASVTIAVNDVNEAPTFTLSSYSGEIAENSAPGVDIITITAADPDGGDKLNYTLSGPDSSLFSALSNGIIEVAGSLDFETTPSYSLTLTATDSGFLTDTTVVVISLRDVNDRPSFIGAPYSAIVPENDATASVVTVAANDPDIGDSVTYSLSGAKSSDFTIQPASGVVALNNALNYESFSLYLLTVTASDGNGYGNGSVTSTSLTVTVTNRNDAPVSLSNSYSATIGEDEPGGTNVLKTGASDEDGHNILFSLSGSSDFDILNSGMIRIKSGVTLDYETQDSYGLTVEFSDSTANVSKFVSITVLDRNDAPTLPNSPYSTSVSENVSIGTSVFVVNGSDQDGDSLVYSLSGAGATHFTIDSNTGAVTTSQALNYEDAVSHFLNVHVSDGKGGRVSTSLTISVTDANDAPQFLGAPYTAAIDEGLSSGLILLTASAVDDDSGDTLQYSLLGTNNADFVISNSSGVISTAKSLNYETVTSYALTVSVEDGKTSVTTSLTITVNDKNDAPVFRNASYATAVDENDLSAPVFTVSATDQDSSDSLWYIFSGSVSADFVLDSSTGLITLSRPLNYESTPSYSLSILVLDGNGESSSTNLQVTVNDLNESPRFVATPYSVSIDENLQAGFHVVQVIATDEDSGDSLTYFLSGEDSSHFEINPLTGLVTTTQPLDRETVGSYAFLINVTDGITSVTEPLLITVLDKNDVPSFTAGTYTTSVVENDATASVYTINATDQDSGDSLTFTLTGSGSADFSLNPMTGVVTLTRALDFEATPVYYFTVTASDSNGGVATKSLNVTVVNQNDMPQFEGAPYSVNIDENLLAGTTVIKVQASDEDASDTLSYSLSGTNSNHFSISSSTGVLTTAQALDRENISSYLLDLSVSDGNVTVFERITINVDNANDAPTFSNAPYNVSVDENVDSGNLFTVSATDEDGDAILFTLDGVGSELFSVHSSSGVVSLVEALDYESVSGYTLTIRASDSYGGVAVTSVYVKVVDRNDGPAFVGTPYIASVNENVAIGITVIDLMATDQDGDALTFSLTGSDDFNIGTSNGIITTNQVLDHETNSSYSLIVRVSDGPTTVSQPLTISIRDVNDPPLFSGAPYAVSVNENEAVSAVYTVSATDQDAGDSVTFLLAGPGSADFFIHPNSGVVSLNQALDYESLPFYLLTVIASDTNGGMVQTTLNVTVVDQNDSPAFVGLPFSAQINENQVSGSFVLKLTATDQDAGDSLTFSIEGSNSDHFAVSSNGHITTTKVLDFESVNTYSLNISVSDGKKDVKKALIITVRDTNDSPVFVNSPYAVTLSENNASAVVSAVSVIDEDSGDTLTFFLSGEGSGDFSILSSTGLVSLNRALDYESKSSYVLTVTVRDGYGGQATSSFIVTVSDENDAPSFIGTPYSVSLDEDVLAGTIVLQASAVDEDSSDIVEYSFSGENSTDFSIATKSGIITTAVTLDFELISSYSLTVSVTDGTASVSQVITISITDKNDAPTFVAAPYSVTVAENTTTSTLFTVSATDQDTADSLNFLLLGSGSELFSMHPTSGVLALTTALDFEVTSLYTLTVFLADNNGAVTTTSLSVSVSDVNDSPLFLGTPYTATISENLPSGSDVIKIAANDADGDVLSYSLSGKNNGSFMILSPSGLIETTKELDFEAVSSYSLTVSVSDGKISISTALTISVIDVNDAPYVTNLPTNISLFENDVTVPVIDVNATDPDGDNITFSLSGSRSDDFNINPATGRMTLTKPLNFESQALYSLTVRVSDGIGGVAVASLTVIVVNQNDLPVILGAPFTTSIDENLNGGIAVYKVVVTDEDTEDSCIFSLSGTNSNHFAISAAGVITTAQKIDFEAFSSYTLTTTVFDGTETVNTTLTITVVDRNDPPQIVNAPYTVTVDENDASATLVNVTAMDMDSGPPDTLTFSLYGAGSSYLSIHPNTGVVSLSQALDFEQFPQIVTTVEVRDGRGGLATTSLTVDVNDRNDAPVFQGTPFSTVVSENVPDGSTVLQITAYDQDSNDTLTYTLSGANSSYFQMSSLTGLILTARELDYEVLNYFFLTVSVSDGRTTATQPLTITITDKNDLPMFSDAPYSVQINENFIYSSIVLANATDPDNDTLRFTLSGSRSSQFTIHPLTGLVSITEALNFEEAAMYVLTLTVSDGKGGVNDTTLTVEVVDHNDPPTFVNTPFSAAIDENIDIGTIISQASATDEDNNTTLTYSLSGANSSVFAISTTGIISTVEEIDFESCSLYSLTLWVGDGATTVSSPLTVTVNDINDIPVFTNAFYSLALKEGTGASVSILQVSASDQDGENIAYSFVGITSTDFTINSANGVVATSVVLDYEKTPSYVLNVQANDGNGGKTLSNVIVNVIDLNDETPLFNSASYNGHVTENVLIGSSVMTVTASDRDTADSSLAYALSGANSSHFTVTSNGLIQTGRDIDYESIQGYSLTLTATDNANNTGTTVISITVVNVNDNDPIFSAATLNVDVSEGSAPSTSVARVTATDGDLDDIISYALSGADSIHFTVNENTGVVSTTAPLDRESQDLYSFTLTVTDSGGLSSLATINVTVNDVNDNNPVCATAVYAASVAENEAVGSSLVTVSCSDLDVGSNGEVTYSILSGDGGVFAVNSSTGVVTISSPLDHESAQEYLVTLQATDAGSPPLSSTTTVILTITGVNEFTPHFIPNNSFAFTAAESLALGHDIITVSANDADAGSQGEVTYTISGGDTYGNFVIDRHSGVIELVSSLDHEVSSQITLTVTATDGDSGSPLFTQATVTVNVVDVNDNHPECLPTLLAPAVLESAVTGDVVATLNCSDQDSGSNGQLSYTISTGNSDGKFNISSSGEVSVTDTLDYETVKSYHLSITVTDGGVTPMSTEVSVTISVSPVNEYAPVFTSSGMYLVSVPEDISLGTEVIRVTANDGDDSRHAHGRLIYSLISGNTGFFFHISAYNGAIQLVRSLDREVESSYVLIVKASDGENHVNATVSITVVDSNDNQPICSPSSYSAAIREDVGLGTSVLTVTCSDDDEGVNGLLVYSIISGNTNNSFTINSNGTLSTAAWLDYETMPAFTLSVRARDSSSPSSSQKATVMEISLDVTAVNEHKPLFDFAQYTTSITEKTAVGTSIIRSTARDQDYGPQGDVSYSMTPPSAPFYIDSNSGVIRVKTSLDRETVDIYILTVTASDKDPNIGDRKSSSVNVTVTLTDVNDNDPVFSPDHYKVEFYENTTAGSSITQLQCTDQDLGTNSVLVYSITDGDPDGFFNISSSTGRISSAKHLDFEDVQSYSLTVEARDSSSPISSQHASLSHVDVVVTPLNEHTPVFSQSSYDVTISENTAIGASILSVIATDSDSGSQGELTFALSSGSPFGIDEVSGVVRLQQELDFEVLMSYSLLVTATDGDLNSPKSLGVNLTVTLRDENDNAPMFSPTLYSVTIPEDAAVFTNILNLTCADADSGTNGQFLLAITSGNTGTGFSISDEGFLNVASALDAETTSFYSLEITATDRHPSQPLSNKAKVTIIVTDVNEHTPQFTDGGSYTTLLTENATVGALVSSVSATDLDIGSVYGVVSYAIASGNADGTFAIRPTDGVVFVKRPLDRETTGSYNLTIKASDQDPDSPLSSTATLQVTLTDINDNPPICVPCIHGLSIKESVTIGTTVVQLNCSDADLSPNVISAYTITTGNTTAFGVNGDGLVTTLVTLDFEAIESHLLVVTVSDGGSPQLTTNVTVSIQVTGANEFSPVFSNSTYTVSHSEDIVIGTAIATVAAADRDHGPDGTILFALIDGDSEGRFQIDPKSGVIELRKQLDRETTEVYSLTIRATDQGVPSLSGTVTVHVKVLDVNDNPPLCNHSSYVIELAENFTVNGTVLHLQCSDADEGENSAVSYNISSGNTNSTFNVNSKTGILFLSVPLNLESQAYHDLIITVRDNGSPQLSTQVTAYIVITAINEFAPIFTQNGFYNLSIPEDTSVGTSLVRVQAQDEDRGKQGMVSYSISLGNEDGMFYLDGNLGTLILRKPLDHETRSQYSLTVRASDNAPKPLTKWSFATVNITILDLNDNAPWCSQSAVVVSLMESTVVGTVVFTPNCTDVDSSSLLSYQISEGNHKGNFNVSSAEVRLNGSLNIEDESLFNLLLTVSDSGSPMKHAYISLTVKVLPVNEHEPTFVANDQLYNLDVLENITLGTVVFQAQVIDNDTGIHGDLRYVLVSGNVDNKFYLDEALGRLVLVKSLDRETTDQYNISLRVEDSAQGSPDAKCSNVTVYISVSDVNDNSPVCSPALFVKEIPEDISLDANVTAIACSDEDLGPNGNFSFEIVSGNFGNKFRLDDNRIVVNDALDHENGSEYGLEIYVTDHGVPNNIAVVMVTVYVKAKNEFTPIFQYPNYTVNISETTAIGSQVFHASATDSDEGLHGELEYSITGGLDGGIDFTVDLKEGQVFVGAELDRETRDLYVLNLTVKDRASKESDRRLSTMKLVIHISDENDNPPVFTQGIYTGTIPENVPSGFLVTQVNTTDADIGINAEHTFTITGGDGVGKFSINSSSGVISARSGLDRETKDTYYLSITAQDGGTPPLTGLCAVRVFISDTNDHKPVFSPALYLTSISEATSSGTDVIPVHAHDKDAGINARIDFSIVGGDPKKQFQVNSAGMISIKNSLDREEIPFYTLLIQASDQGTPPLTETVFVNVTIEDFNDNPPVFSDSNFTVTVAENLPVGSRFLNVTASDSDIGDNAVLTWSIVSGNTGDVMAIESSSGILFNLGSFDRETTPEYLLTVRVKDAGNPPLNSSTKVRVRISDSNDNSPEFSEADYTFFVVENQPIGTSVGEVQANDIDNGTHAQLVYSIESGDEDDHFSINQVQGTIYTAVVLDREDVREYRIRVKASDSAVFPSGLSTVTNVYITVLDQNDNRPSFPQPFYNASVPENSPSGVSVTTVTAKDLDSDANAELTYSITHESSVGYFSINSATGEVFVRSSFDYEAVKFVNVTITAQDNGIVRLNSSVSMKVYIEDVNDNFPVFEKDFYDALIRHDRSLDSAPIVTVSATDKDSGDMGTVEYNLLEASSVFTVGRSDGNIRLSSSPEIGKKYVLRLRATDQGTPPLTSGIITVRIDVIDPEKTMVDIELEITLEQFEANRELFLEKISKLLGAEVGISEIVVITEEARRRKRETKTRLKVTIYAVKNPTGNTTDLNEKLSHVKDYMTRDDILSVLLDEDGNLNPNLTNDKELEVFNIRTVKATKRTIPPPVPFFKTTVGIISLVFGCFAVLLAIASVVYWKKRAKKRLRLLESREPNLRPHRDSTNTEVALHKGKDKRNKMISPVMADDQQIVAHNGKRFDGRAVDPATGKVYLFNKTTGERMWLKDLREERNGPQSLYNHRQTHSRYADRQHYRVQDIPPPRASIEKRHEYNNRSSHLQLPGTPEGHS</sequence>
<feature type="domain" description="Cadherin" evidence="18">
    <location>
        <begin position="610"/>
        <end position="707"/>
    </location>
</feature>
<evidence type="ECO:0000256" key="5">
    <source>
        <dbReference type="ARBA" id="ARBA00022692"/>
    </source>
</evidence>
<accession>A0A2B4RXT6</accession>
<dbReference type="SUPFAM" id="SSF49313">
    <property type="entry name" value="Cadherin-like"/>
    <property type="match status" value="51"/>
</dbReference>
<dbReference type="InterPro" id="IPR006644">
    <property type="entry name" value="Cadg"/>
</dbReference>
<feature type="domain" description="Cadherin" evidence="18">
    <location>
        <begin position="1781"/>
        <end position="1877"/>
    </location>
</feature>
<feature type="domain" description="Cadherin" evidence="18">
    <location>
        <begin position="3079"/>
        <end position="3182"/>
    </location>
</feature>
<dbReference type="GO" id="GO:0005509">
    <property type="term" value="F:calcium ion binding"/>
    <property type="evidence" value="ECO:0007669"/>
    <property type="project" value="UniProtKB-UniRule"/>
</dbReference>
<feature type="domain" description="Cadherin" evidence="18">
    <location>
        <begin position="4241"/>
        <end position="4341"/>
    </location>
</feature>
<dbReference type="OrthoDB" id="6252479at2759"/>
<keyword evidence="4" id="KW-0245">EGF-like domain</keyword>
<feature type="domain" description="Cadherin" evidence="18">
    <location>
        <begin position="1100"/>
        <end position="1196"/>
    </location>
</feature>
<keyword evidence="5 17" id="KW-0812">Transmembrane</keyword>
<feature type="compositionally biased region" description="Basic and acidic residues" evidence="16">
    <location>
        <begin position="5552"/>
        <end position="5561"/>
    </location>
</feature>
<reference evidence="20" key="1">
    <citation type="journal article" date="2017" name="bioRxiv">
        <title>Comparative analysis of the genomes of Stylophora pistillata and Acropora digitifera provides evidence for extensive differences between species of corals.</title>
        <authorList>
            <person name="Voolstra C.R."/>
            <person name="Li Y."/>
            <person name="Liew Y.J."/>
            <person name="Baumgarten S."/>
            <person name="Zoccola D."/>
            <person name="Flot J.-F."/>
            <person name="Tambutte S."/>
            <person name="Allemand D."/>
            <person name="Aranda M."/>
        </authorList>
    </citation>
    <scope>NUCLEOTIDE SEQUENCE [LARGE SCALE GENOMIC DNA]</scope>
</reference>
<feature type="domain" description="Cadherin" evidence="18">
    <location>
        <begin position="1292"/>
        <end position="1389"/>
    </location>
</feature>
<keyword evidence="10" id="KW-0130">Cell adhesion</keyword>
<dbReference type="PRINTS" id="PR00205">
    <property type="entry name" value="CADHERIN"/>
</dbReference>
<feature type="domain" description="Cadherin" evidence="18">
    <location>
        <begin position="3396"/>
        <end position="3503"/>
    </location>
</feature>
<evidence type="ECO:0000256" key="3">
    <source>
        <dbReference type="ARBA" id="ARBA00022475"/>
    </source>
</evidence>
<feature type="domain" description="Cadherin" evidence="18">
    <location>
        <begin position="117"/>
        <end position="215"/>
    </location>
</feature>
<evidence type="ECO:0000256" key="15">
    <source>
        <dbReference type="PROSITE-ProRule" id="PRU00043"/>
    </source>
</evidence>
<dbReference type="NCBIfam" id="NF012211">
    <property type="entry name" value="tand_rpt_95"/>
    <property type="match status" value="1"/>
</dbReference>
<dbReference type="SMART" id="SM00112">
    <property type="entry name" value="CA"/>
    <property type="match status" value="51"/>
</dbReference>
<evidence type="ECO:0000256" key="11">
    <source>
        <dbReference type="ARBA" id="ARBA00022989"/>
    </source>
</evidence>
<dbReference type="InterPro" id="IPR050971">
    <property type="entry name" value="Cadherin-domain_protein"/>
</dbReference>
<feature type="domain" description="Cadherin" evidence="18">
    <location>
        <begin position="708"/>
        <end position="805"/>
    </location>
</feature>
<organism evidence="19 20">
    <name type="scientific">Stylophora pistillata</name>
    <name type="common">Smooth cauliflower coral</name>
    <dbReference type="NCBI Taxonomy" id="50429"/>
    <lineage>
        <taxon>Eukaryota</taxon>
        <taxon>Metazoa</taxon>
        <taxon>Cnidaria</taxon>
        <taxon>Anthozoa</taxon>
        <taxon>Hexacorallia</taxon>
        <taxon>Scleractinia</taxon>
        <taxon>Astrocoeniina</taxon>
        <taxon>Pocilloporidae</taxon>
        <taxon>Stylophora</taxon>
    </lineage>
</organism>
<evidence type="ECO:0000256" key="4">
    <source>
        <dbReference type="ARBA" id="ARBA00022536"/>
    </source>
</evidence>
<feature type="domain" description="Cadherin" evidence="18">
    <location>
        <begin position="1975"/>
        <end position="2071"/>
    </location>
</feature>
<feature type="domain" description="Cadherin" evidence="18">
    <location>
        <begin position="216"/>
        <end position="313"/>
    </location>
</feature>
<evidence type="ECO:0000256" key="9">
    <source>
        <dbReference type="ARBA" id="ARBA00022837"/>
    </source>
</evidence>
<dbReference type="InterPro" id="IPR002126">
    <property type="entry name" value="Cadherin-like_dom"/>
</dbReference>
<evidence type="ECO:0000256" key="12">
    <source>
        <dbReference type="ARBA" id="ARBA00023136"/>
    </source>
</evidence>
<feature type="domain" description="Cadherin" evidence="18">
    <location>
        <begin position="2563"/>
        <end position="2662"/>
    </location>
</feature>
<feature type="domain" description="Cadherin" evidence="18">
    <location>
        <begin position="1002"/>
        <end position="1099"/>
    </location>
</feature>
<feature type="domain" description="Cadherin" evidence="18">
    <location>
        <begin position="3713"/>
        <end position="3819"/>
    </location>
</feature>
<dbReference type="PANTHER" id="PTHR24025">
    <property type="entry name" value="DESMOGLEIN FAMILY MEMBER"/>
    <property type="match status" value="1"/>
</dbReference>
<evidence type="ECO:0000256" key="17">
    <source>
        <dbReference type="SAM" id="Phobius"/>
    </source>
</evidence>
<feature type="domain" description="Cadherin" evidence="18">
    <location>
        <begin position="4978"/>
        <end position="5084"/>
    </location>
</feature>
<feature type="domain" description="Cadherin" evidence="18">
    <location>
        <begin position="2868"/>
        <end position="2977"/>
    </location>
</feature>
<feature type="domain" description="Cadherin" evidence="18">
    <location>
        <begin position="2270"/>
        <end position="2366"/>
    </location>
</feature>
<dbReference type="FunFam" id="2.60.40.60:FF:000279">
    <property type="entry name" value="Protocadherin-16, putative"/>
    <property type="match status" value="1"/>
</dbReference>
<dbReference type="FunFam" id="2.60.40.60:FF:000181">
    <property type="entry name" value="Predicted protein"/>
    <property type="match status" value="1"/>
</dbReference>
<evidence type="ECO:0000256" key="7">
    <source>
        <dbReference type="ARBA" id="ARBA00022729"/>
    </source>
</evidence>
<evidence type="ECO:0000256" key="8">
    <source>
        <dbReference type="ARBA" id="ARBA00022737"/>
    </source>
</evidence>
<dbReference type="PROSITE" id="PS00232">
    <property type="entry name" value="CADHERIN_1"/>
    <property type="match status" value="13"/>
</dbReference>
<feature type="domain" description="Cadherin" evidence="18">
    <location>
        <begin position="1487"/>
        <end position="1584"/>
    </location>
</feature>
<feature type="domain" description="Cadherin" evidence="18">
    <location>
        <begin position="2763"/>
        <end position="2866"/>
    </location>
</feature>
<feature type="transmembrane region" description="Helical" evidence="17">
    <location>
        <begin position="5423"/>
        <end position="5445"/>
    </location>
</feature>
<feature type="domain" description="Cadherin" evidence="18">
    <location>
        <begin position="2172"/>
        <end position="2269"/>
    </location>
</feature>
<feature type="domain" description="Cadherin" evidence="18">
    <location>
        <begin position="1585"/>
        <end position="1682"/>
    </location>
</feature>
<protein>
    <submittedName>
        <fullName evidence="19">Protocadherin Fat 4</fullName>
    </submittedName>
</protein>
<keyword evidence="12 17" id="KW-0472">Membrane</keyword>
<evidence type="ECO:0000256" key="16">
    <source>
        <dbReference type="SAM" id="MobiDB-lite"/>
    </source>
</evidence>
<evidence type="ECO:0000313" key="20">
    <source>
        <dbReference type="Proteomes" id="UP000225706"/>
    </source>
</evidence>
<keyword evidence="14" id="KW-0325">Glycoprotein</keyword>
<feature type="domain" description="Cadherin" evidence="18">
    <location>
        <begin position="512"/>
        <end position="609"/>
    </location>
</feature>
<feature type="domain" description="Cadherin" evidence="18">
    <location>
        <begin position="806"/>
        <end position="903"/>
    </location>
</feature>
<feature type="domain" description="Cadherin" evidence="18">
    <location>
        <begin position="4452"/>
        <end position="4554"/>
    </location>
</feature>
<dbReference type="GO" id="GO:0042383">
    <property type="term" value="C:sarcolemma"/>
    <property type="evidence" value="ECO:0007669"/>
    <property type="project" value="UniProtKB-SubCell"/>
</dbReference>
<feature type="domain" description="Cadherin" evidence="18">
    <location>
        <begin position="3820"/>
        <end position="3922"/>
    </location>
</feature>
<dbReference type="CDD" id="cd11304">
    <property type="entry name" value="Cadherin_repeat"/>
    <property type="match status" value="50"/>
</dbReference>
<dbReference type="GO" id="GO:0009653">
    <property type="term" value="P:anatomical structure morphogenesis"/>
    <property type="evidence" value="ECO:0007669"/>
    <property type="project" value="UniProtKB-ARBA"/>
</dbReference>
<evidence type="ECO:0000256" key="13">
    <source>
        <dbReference type="ARBA" id="ARBA00023157"/>
    </source>
</evidence>
<feature type="domain" description="Cadherin" evidence="18">
    <location>
        <begin position="314"/>
        <end position="415"/>
    </location>
</feature>
<keyword evidence="13" id="KW-1015">Disulfide bond</keyword>
<name>A0A2B4RXT6_STYPI</name>
<evidence type="ECO:0000259" key="18">
    <source>
        <dbReference type="PROSITE" id="PS50268"/>
    </source>
</evidence>
<feature type="domain" description="Cadherin" evidence="18">
    <location>
        <begin position="3923"/>
        <end position="4027"/>
    </location>
</feature>
<keyword evidence="6" id="KW-0479">Metal-binding</keyword>
<dbReference type="FunFam" id="2.60.40.60:FF:000123">
    <property type="entry name" value="Protocadherin beta 4"/>
    <property type="match status" value="1"/>
</dbReference>
<dbReference type="Pfam" id="PF00028">
    <property type="entry name" value="Cadherin"/>
    <property type="match status" value="49"/>
</dbReference>
<evidence type="ECO:0000256" key="2">
    <source>
        <dbReference type="ARBA" id="ARBA00004251"/>
    </source>
</evidence>
<dbReference type="FunFam" id="2.60.40.60:FF:000015">
    <property type="entry name" value="FAT atypical cadherin 1"/>
    <property type="match status" value="2"/>
</dbReference>
<dbReference type="Proteomes" id="UP000225706">
    <property type="component" value="Unassembled WGS sequence"/>
</dbReference>
<feature type="domain" description="Cadherin" evidence="18">
    <location>
        <begin position="4664"/>
        <end position="4768"/>
    </location>
</feature>
<feature type="domain" description="Cadherin" evidence="18">
    <location>
        <begin position="3290"/>
        <end position="3395"/>
    </location>
</feature>
<feature type="domain" description="Cadherin" evidence="18">
    <location>
        <begin position="3607"/>
        <end position="3711"/>
    </location>
</feature>
<feature type="domain" description="Cadherin" evidence="18">
    <location>
        <begin position="3504"/>
        <end position="3606"/>
    </location>
</feature>
<feature type="domain" description="Cadherin" evidence="18">
    <location>
        <begin position="4344"/>
        <end position="4455"/>
    </location>
</feature>
<evidence type="ECO:0000313" key="19">
    <source>
        <dbReference type="EMBL" id="PFX21619.1"/>
    </source>
</evidence>
<evidence type="ECO:0000256" key="6">
    <source>
        <dbReference type="ARBA" id="ARBA00022723"/>
    </source>
</evidence>
<dbReference type="InterPro" id="IPR020894">
    <property type="entry name" value="Cadherin_CS"/>
</dbReference>
<dbReference type="FunFam" id="2.60.40.60:FF:000033">
    <property type="entry name" value="FAT atypical cadherin 1"/>
    <property type="match status" value="2"/>
</dbReference>
<comment type="subcellular location">
    <subcellularLocation>
        <location evidence="1">Cell membrane</location>
        <location evidence="1">Sarcolemma</location>
    </subcellularLocation>
    <subcellularLocation>
        <location evidence="2">Cell membrane</location>
        <topology evidence="2">Single-pass type I membrane protein</topology>
    </subcellularLocation>
</comment>
<feature type="domain" description="Cadherin" evidence="18">
    <location>
        <begin position="4555"/>
        <end position="4663"/>
    </location>
</feature>
<feature type="domain" description="Cadherin" evidence="18">
    <location>
        <begin position="2072"/>
        <end position="2171"/>
    </location>
</feature>
<dbReference type="SMART" id="SM00736">
    <property type="entry name" value="CADG"/>
    <property type="match status" value="15"/>
</dbReference>
<dbReference type="FunFam" id="2.60.40.60:FF:000013">
    <property type="entry name" value="Cadherin EGF LAG seven-pass G-type receptor"/>
    <property type="match status" value="4"/>
</dbReference>
<dbReference type="GO" id="GO:0005911">
    <property type="term" value="C:cell-cell junction"/>
    <property type="evidence" value="ECO:0007669"/>
    <property type="project" value="TreeGrafter"/>
</dbReference>
<keyword evidence="20" id="KW-1185">Reference proteome</keyword>
<evidence type="ECO:0000256" key="14">
    <source>
        <dbReference type="ARBA" id="ARBA00023180"/>
    </source>
</evidence>
<feature type="domain" description="Cadherin" evidence="18">
    <location>
        <begin position="4134"/>
        <end position="4240"/>
    </location>
</feature>
<feature type="domain" description="Cadherin" evidence="18">
    <location>
        <begin position="2974"/>
        <end position="3077"/>
    </location>
</feature>
<feature type="domain" description="Cadherin" evidence="18">
    <location>
        <begin position="1683"/>
        <end position="1780"/>
    </location>
</feature>
<proteinExistence type="predicted"/>
<dbReference type="Gene3D" id="2.60.40.60">
    <property type="entry name" value="Cadherins"/>
    <property type="match status" value="51"/>
</dbReference>
<feature type="domain" description="Cadherin" evidence="18">
    <location>
        <begin position="2367"/>
        <end position="2463"/>
    </location>
</feature>
<feature type="domain" description="Cadherin" evidence="18">
    <location>
        <begin position="5085"/>
        <end position="5189"/>
    </location>
</feature>
<feature type="domain" description="Cadherin" evidence="18">
    <location>
        <begin position="4028"/>
        <end position="4132"/>
    </location>
</feature>
<keyword evidence="9 15" id="KW-0106">Calcium</keyword>
<evidence type="ECO:0000256" key="1">
    <source>
        <dbReference type="ARBA" id="ARBA00004135"/>
    </source>
</evidence>
<feature type="region of interest" description="Disordered" evidence="16">
    <location>
        <begin position="5539"/>
        <end position="5594"/>
    </location>
</feature>